<reference evidence="1 2" key="1">
    <citation type="submission" date="2020-07" db="EMBL/GenBank/DDBJ databases">
        <title>Pseudogemmobacter sp. nov., isolated from poultry manure in Taiwan.</title>
        <authorList>
            <person name="Lin S.-Y."/>
            <person name="Tang Y.-S."/>
            <person name="Young C.-C."/>
        </authorList>
    </citation>
    <scope>NUCLEOTIDE SEQUENCE [LARGE SCALE GENOMIC DNA]</scope>
    <source>
        <strain evidence="1 2">CC-YST710</strain>
    </source>
</reference>
<sequence>MERKLISAATVRQLCGGISDMTLWRWLDDAALAFPKPVYIQRRRFWREADLMAWLDAREVAA</sequence>
<dbReference type="RefSeq" id="WP_226934353.1">
    <property type="nucleotide sequence ID" value="NZ_JACDXX010000004.1"/>
</dbReference>
<accession>A0ABS8CJ83</accession>
<keyword evidence="2" id="KW-1185">Reference proteome</keyword>
<name>A0ABS8CJ83_9RHOB</name>
<dbReference type="Proteomes" id="UP001198571">
    <property type="component" value="Unassembled WGS sequence"/>
</dbReference>
<evidence type="ECO:0000313" key="2">
    <source>
        <dbReference type="Proteomes" id="UP001198571"/>
    </source>
</evidence>
<comment type="caution">
    <text evidence="1">The sequence shown here is derived from an EMBL/GenBank/DDBJ whole genome shotgun (WGS) entry which is preliminary data.</text>
</comment>
<protein>
    <submittedName>
        <fullName evidence="1">Transcriptional regulator</fullName>
    </submittedName>
</protein>
<gene>
    <name evidence="1" type="ORF">H0485_05445</name>
</gene>
<evidence type="ECO:0000313" key="1">
    <source>
        <dbReference type="EMBL" id="MCB5409446.1"/>
    </source>
</evidence>
<organism evidence="1 2">
    <name type="scientific">Pseudogemmobacter faecipullorum</name>
    <dbReference type="NCBI Taxonomy" id="2755041"/>
    <lineage>
        <taxon>Bacteria</taxon>
        <taxon>Pseudomonadati</taxon>
        <taxon>Pseudomonadota</taxon>
        <taxon>Alphaproteobacteria</taxon>
        <taxon>Rhodobacterales</taxon>
        <taxon>Paracoccaceae</taxon>
        <taxon>Pseudogemmobacter</taxon>
    </lineage>
</organism>
<proteinExistence type="predicted"/>
<dbReference type="EMBL" id="JACDXX010000004">
    <property type="protein sequence ID" value="MCB5409446.1"/>
    <property type="molecule type" value="Genomic_DNA"/>
</dbReference>